<dbReference type="SUPFAM" id="SSF53335">
    <property type="entry name" value="S-adenosyl-L-methionine-dependent methyltransferases"/>
    <property type="match status" value="1"/>
</dbReference>
<dbReference type="InterPro" id="IPR013216">
    <property type="entry name" value="Methyltransf_11"/>
</dbReference>
<protein>
    <submittedName>
        <fullName evidence="2">Class I SAM-dependent methyltransferase</fullName>
    </submittedName>
</protein>
<proteinExistence type="predicted"/>
<organism evidence="2 3">
    <name type="scientific">Alistipes hominis</name>
    <dbReference type="NCBI Taxonomy" id="2763015"/>
    <lineage>
        <taxon>Bacteria</taxon>
        <taxon>Pseudomonadati</taxon>
        <taxon>Bacteroidota</taxon>
        <taxon>Bacteroidia</taxon>
        <taxon>Bacteroidales</taxon>
        <taxon>Rikenellaceae</taxon>
        <taxon>Alistipes</taxon>
    </lineage>
</organism>
<dbReference type="Proteomes" id="UP000636891">
    <property type="component" value="Unassembled WGS sequence"/>
</dbReference>
<feature type="domain" description="Methyltransferase type 11" evidence="1">
    <location>
        <begin position="31"/>
        <end position="111"/>
    </location>
</feature>
<name>A0ABR7CK64_9BACT</name>
<keyword evidence="2" id="KW-0808">Transferase</keyword>
<sequence>MFDIARQRGTVREQLRIADLMSLTPKGKRVLEIGARDCYLSRKLTALYPEVVALDLTKPEIDAPGITAVQGDVTGLRFANNAFDTVFCTEVLEHVPPEKLQQACNEIVRVASRYAVIGVPYRQDLRANRTRCLRCGAVNPTTGHLNRFDRQRLTALFPGMTPREIRLTGRGQAVTNPLSVAIYRLCGYPYGSYEQEEGCIRCGEKLVRPKIDRIQWALCFVARALNQIQYKLYGRNRPIWIHILFEKTV</sequence>
<evidence type="ECO:0000313" key="2">
    <source>
        <dbReference type="EMBL" id="MBC5616048.1"/>
    </source>
</evidence>
<keyword evidence="2" id="KW-0489">Methyltransferase</keyword>
<gene>
    <name evidence="2" type="ORF">H8S08_03315</name>
</gene>
<dbReference type="InterPro" id="IPR029063">
    <property type="entry name" value="SAM-dependent_MTases_sf"/>
</dbReference>
<dbReference type="Pfam" id="PF08241">
    <property type="entry name" value="Methyltransf_11"/>
    <property type="match status" value="1"/>
</dbReference>
<keyword evidence="3" id="KW-1185">Reference proteome</keyword>
<dbReference type="Gene3D" id="3.40.50.150">
    <property type="entry name" value="Vaccinia Virus protein VP39"/>
    <property type="match status" value="1"/>
</dbReference>
<dbReference type="GO" id="GO:0032259">
    <property type="term" value="P:methylation"/>
    <property type="evidence" value="ECO:0007669"/>
    <property type="project" value="UniProtKB-KW"/>
</dbReference>
<evidence type="ECO:0000259" key="1">
    <source>
        <dbReference type="Pfam" id="PF08241"/>
    </source>
</evidence>
<accession>A0ABR7CK64</accession>
<dbReference type="GO" id="GO:0008168">
    <property type="term" value="F:methyltransferase activity"/>
    <property type="evidence" value="ECO:0007669"/>
    <property type="project" value="UniProtKB-KW"/>
</dbReference>
<dbReference type="RefSeq" id="WP_118657084.1">
    <property type="nucleotide sequence ID" value="NZ_JACOOK010000001.1"/>
</dbReference>
<comment type="caution">
    <text evidence="2">The sequence shown here is derived from an EMBL/GenBank/DDBJ whole genome shotgun (WGS) entry which is preliminary data.</text>
</comment>
<evidence type="ECO:0000313" key="3">
    <source>
        <dbReference type="Proteomes" id="UP000636891"/>
    </source>
</evidence>
<reference evidence="2 3" key="1">
    <citation type="submission" date="2020-08" db="EMBL/GenBank/DDBJ databases">
        <title>Genome public.</title>
        <authorList>
            <person name="Liu C."/>
            <person name="Sun Q."/>
        </authorList>
    </citation>
    <scope>NUCLEOTIDE SEQUENCE [LARGE SCALE GENOMIC DNA]</scope>
    <source>
        <strain evidence="2 3">New-7</strain>
    </source>
</reference>
<dbReference type="EMBL" id="JACOOK010000001">
    <property type="protein sequence ID" value="MBC5616048.1"/>
    <property type="molecule type" value="Genomic_DNA"/>
</dbReference>